<keyword evidence="1" id="KW-0472">Membrane</keyword>
<evidence type="ECO:0008006" key="4">
    <source>
        <dbReference type="Google" id="ProtNLM"/>
    </source>
</evidence>
<protein>
    <recommendedName>
        <fullName evidence="4">DUF1049 domain-containing protein</fullName>
    </recommendedName>
</protein>
<keyword evidence="3" id="KW-1185">Reference proteome</keyword>
<evidence type="ECO:0000313" key="2">
    <source>
        <dbReference type="EMBL" id="BDG07669.1"/>
    </source>
</evidence>
<accession>A0ABM7X763</accession>
<evidence type="ECO:0000256" key="1">
    <source>
        <dbReference type="SAM" id="Phobius"/>
    </source>
</evidence>
<keyword evidence="1" id="KW-0812">Transmembrane</keyword>
<name>A0ABM7X763_9BACT</name>
<keyword evidence="1" id="KW-1133">Transmembrane helix</keyword>
<feature type="transmembrane region" description="Helical" evidence="1">
    <location>
        <begin position="34"/>
        <end position="53"/>
    </location>
</feature>
<organism evidence="2 3">
    <name type="scientific">Anaeromyxobacter paludicola</name>
    <dbReference type="NCBI Taxonomy" id="2918171"/>
    <lineage>
        <taxon>Bacteria</taxon>
        <taxon>Pseudomonadati</taxon>
        <taxon>Myxococcota</taxon>
        <taxon>Myxococcia</taxon>
        <taxon>Myxococcales</taxon>
        <taxon>Cystobacterineae</taxon>
        <taxon>Anaeromyxobacteraceae</taxon>
        <taxon>Anaeromyxobacter</taxon>
    </lineage>
</organism>
<dbReference type="Proteomes" id="UP001162734">
    <property type="component" value="Chromosome"/>
</dbReference>
<dbReference type="EMBL" id="AP025592">
    <property type="protein sequence ID" value="BDG07669.1"/>
    <property type="molecule type" value="Genomic_DNA"/>
</dbReference>
<proteinExistence type="predicted"/>
<dbReference type="RefSeq" id="WP_248344508.1">
    <property type="nucleotide sequence ID" value="NZ_AP025592.1"/>
</dbReference>
<sequence length="121" mass="13191">MSTTPSSQATGAASLRAEHDALAARLSTRRSIDFVRKGALVGFAAFISAGLSIKLAYDRWGPRHKVFFKGPPLFFYLALAAALVLAALATAAFLRARALMRVEDAEFVRLQALRRELRLDA</sequence>
<feature type="transmembrane region" description="Helical" evidence="1">
    <location>
        <begin position="73"/>
        <end position="94"/>
    </location>
</feature>
<gene>
    <name evidence="2" type="ORF">AMPC_07820</name>
</gene>
<evidence type="ECO:0000313" key="3">
    <source>
        <dbReference type="Proteomes" id="UP001162734"/>
    </source>
</evidence>
<reference evidence="3" key="1">
    <citation type="journal article" date="2022" name="Int. J. Syst. Evol. Microbiol.">
        <title>Anaeromyxobacter oryzae sp. nov., Anaeromyxobacter diazotrophicus sp. nov. and Anaeromyxobacter paludicola sp. nov., isolated from paddy soils.</title>
        <authorList>
            <person name="Itoh H."/>
            <person name="Xu Z."/>
            <person name="Mise K."/>
            <person name="Masuda Y."/>
            <person name="Ushijima N."/>
            <person name="Hayakawa C."/>
            <person name="Shiratori Y."/>
            <person name="Senoo K."/>
        </authorList>
    </citation>
    <scope>NUCLEOTIDE SEQUENCE [LARGE SCALE GENOMIC DNA]</scope>
    <source>
        <strain evidence="3">Red630</strain>
    </source>
</reference>